<dbReference type="InterPro" id="IPR028098">
    <property type="entry name" value="Glyco_trans_4-like_N"/>
</dbReference>
<dbReference type="EC" id="2.4.-.-" evidence="4"/>
<dbReference type="SUPFAM" id="SSF53756">
    <property type="entry name" value="UDP-Glycosyltransferase/glycogen phosphorylase"/>
    <property type="match status" value="1"/>
</dbReference>
<evidence type="ECO:0000313" key="5">
    <source>
        <dbReference type="Proteomes" id="UP001266357"/>
    </source>
</evidence>
<feature type="domain" description="Glycosyltransferase subfamily 4-like N-terminal" evidence="3">
    <location>
        <begin position="15"/>
        <end position="171"/>
    </location>
</feature>
<name>A0ABU3A1M0_9GAMM</name>
<keyword evidence="1" id="KW-0812">Transmembrane</keyword>
<keyword evidence="5" id="KW-1185">Reference proteome</keyword>
<evidence type="ECO:0000313" key="4">
    <source>
        <dbReference type="EMBL" id="MDT0604076.1"/>
    </source>
</evidence>
<dbReference type="Pfam" id="PF13439">
    <property type="entry name" value="Glyco_transf_4"/>
    <property type="match status" value="1"/>
</dbReference>
<sequence>MNKKVLHIFGKMDRGGAELRTLATLQPLSDKGIDIEFCSLSGEQGLLDNEIKAAGSEVHLCRLGLLFPIKFVRLLRQHQFEVVHSHVAMVSGFILFLAWLGGVPQRIAHFRNTHDAANTSFIRKWRNRLLHGLIDRFATNILGVCNAALSIFWRPDWQLDPRCQTIYNGLSHQALLETKATFWQENNITNHEPVMLNVARMVEQKNHLFMIRVLAAYIEQYGPINLALLGKKDDKIEQEIIALAQEHHCLDYVVFLDVQPNVYDFLTHADVMLFPSLWEGLPGAVIEAASVGLPVVANDLPGVIEIAQQLPCVHYLSVEQPITLWCEALHSAVTSHKNEREKHHNTFKDSSFNLNQCVEALYAIYQ</sequence>
<feature type="domain" description="Glycosyl transferase family 1" evidence="2">
    <location>
        <begin position="184"/>
        <end position="308"/>
    </location>
</feature>
<accession>A0ABU3A1M0</accession>
<dbReference type="EMBL" id="JAVRIF010000005">
    <property type="protein sequence ID" value="MDT0604076.1"/>
    <property type="molecule type" value="Genomic_DNA"/>
</dbReference>
<gene>
    <name evidence="4" type="ORF">RM573_10780</name>
</gene>
<keyword evidence="4" id="KW-0328">Glycosyltransferase</keyword>
<protein>
    <submittedName>
        <fullName evidence="4">Glycosyltransferase</fullName>
        <ecNumber evidence="4">2.4.-.-</ecNumber>
    </submittedName>
</protein>
<dbReference type="GO" id="GO:0016757">
    <property type="term" value="F:glycosyltransferase activity"/>
    <property type="evidence" value="ECO:0007669"/>
    <property type="project" value="UniProtKB-KW"/>
</dbReference>
<dbReference type="PANTHER" id="PTHR12526:SF630">
    <property type="entry name" value="GLYCOSYLTRANSFERASE"/>
    <property type="match status" value="1"/>
</dbReference>
<evidence type="ECO:0000259" key="2">
    <source>
        <dbReference type="Pfam" id="PF00534"/>
    </source>
</evidence>
<dbReference type="InterPro" id="IPR001296">
    <property type="entry name" value="Glyco_trans_1"/>
</dbReference>
<keyword evidence="1" id="KW-1133">Transmembrane helix</keyword>
<dbReference type="Pfam" id="PF00534">
    <property type="entry name" value="Glycos_transf_1"/>
    <property type="match status" value="1"/>
</dbReference>
<keyword evidence="4" id="KW-0808">Transferase</keyword>
<evidence type="ECO:0000259" key="3">
    <source>
        <dbReference type="Pfam" id="PF13439"/>
    </source>
</evidence>
<feature type="transmembrane region" description="Helical" evidence="1">
    <location>
        <begin position="83"/>
        <end position="103"/>
    </location>
</feature>
<keyword evidence="1" id="KW-0472">Membrane</keyword>
<comment type="caution">
    <text evidence="4">The sequence shown here is derived from an EMBL/GenBank/DDBJ whole genome shotgun (WGS) entry which is preliminary data.</text>
</comment>
<dbReference type="PANTHER" id="PTHR12526">
    <property type="entry name" value="GLYCOSYLTRANSFERASE"/>
    <property type="match status" value="1"/>
</dbReference>
<organism evidence="4 5">
    <name type="scientific">Thalassotalea castellviae</name>
    <dbReference type="NCBI Taxonomy" id="3075612"/>
    <lineage>
        <taxon>Bacteria</taxon>
        <taxon>Pseudomonadati</taxon>
        <taxon>Pseudomonadota</taxon>
        <taxon>Gammaproteobacteria</taxon>
        <taxon>Alteromonadales</taxon>
        <taxon>Colwelliaceae</taxon>
        <taxon>Thalassotalea</taxon>
    </lineage>
</organism>
<dbReference type="Proteomes" id="UP001266357">
    <property type="component" value="Unassembled WGS sequence"/>
</dbReference>
<evidence type="ECO:0000256" key="1">
    <source>
        <dbReference type="SAM" id="Phobius"/>
    </source>
</evidence>
<dbReference type="RefSeq" id="WP_311581532.1">
    <property type="nucleotide sequence ID" value="NZ_JAVRIF010000005.1"/>
</dbReference>
<dbReference type="Gene3D" id="3.40.50.2000">
    <property type="entry name" value="Glycogen Phosphorylase B"/>
    <property type="match status" value="2"/>
</dbReference>
<proteinExistence type="predicted"/>
<reference evidence="4 5" key="1">
    <citation type="submission" date="2023-09" db="EMBL/GenBank/DDBJ databases">
        <authorList>
            <person name="Rey-Velasco X."/>
        </authorList>
    </citation>
    <scope>NUCLEOTIDE SEQUENCE [LARGE SCALE GENOMIC DNA]</scope>
    <source>
        <strain evidence="4 5">W431</strain>
    </source>
</reference>